<feature type="transmembrane region" description="Helical" evidence="6">
    <location>
        <begin position="63"/>
        <end position="84"/>
    </location>
</feature>
<dbReference type="GO" id="GO:0016020">
    <property type="term" value="C:membrane"/>
    <property type="evidence" value="ECO:0007669"/>
    <property type="project" value="UniProtKB-SubCell"/>
</dbReference>
<evidence type="ECO:0000256" key="6">
    <source>
        <dbReference type="SAM" id="Phobius"/>
    </source>
</evidence>
<evidence type="ECO:0000256" key="5">
    <source>
        <dbReference type="ARBA" id="ARBA00023136"/>
    </source>
</evidence>
<evidence type="ECO:0000259" key="7">
    <source>
        <dbReference type="Pfam" id="PF00999"/>
    </source>
</evidence>
<feature type="transmembrane region" description="Helical" evidence="6">
    <location>
        <begin position="472"/>
        <end position="494"/>
    </location>
</feature>
<dbReference type="InterPro" id="IPR006153">
    <property type="entry name" value="Cation/H_exchanger_TM"/>
</dbReference>
<dbReference type="GO" id="GO:0015297">
    <property type="term" value="F:antiporter activity"/>
    <property type="evidence" value="ECO:0007669"/>
    <property type="project" value="InterPro"/>
</dbReference>
<dbReference type="AlphaFoldDB" id="A0AAW1DHZ2"/>
<comment type="similarity">
    <text evidence="2">Belongs to the monovalent cation:proton antiporter 1 (CPA1) transporter (TC 2.A.36) family.</text>
</comment>
<name>A0AAW1DHZ2_9HEMI</name>
<keyword evidence="4 6" id="KW-1133">Transmembrane helix</keyword>
<feature type="transmembrane region" description="Helical" evidence="6">
    <location>
        <begin position="398"/>
        <end position="420"/>
    </location>
</feature>
<dbReference type="InterPro" id="IPR051843">
    <property type="entry name" value="CPA1_transporter"/>
</dbReference>
<feature type="transmembrane region" description="Helical" evidence="6">
    <location>
        <begin position="239"/>
        <end position="264"/>
    </location>
</feature>
<dbReference type="Gene3D" id="1.20.1530.20">
    <property type="match status" value="1"/>
</dbReference>
<keyword evidence="3 6" id="KW-0812">Transmembrane</keyword>
<evidence type="ECO:0000313" key="8">
    <source>
        <dbReference type="EMBL" id="KAK9510604.1"/>
    </source>
</evidence>
<evidence type="ECO:0000256" key="2">
    <source>
        <dbReference type="ARBA" id="ARBA00007367"/>
    </source>
</evidence>
<keyword evidence="5 6" id="KW-0472">Membrane</keyword>
<protein>
    <recommendedName>
        <fullName evidence="7">Cation/H+ exchanger transmembrane domain-containing protein</fullName>
    </recommendedName>
</protein>
<evidence type="ECO:0000256" key="1">
    <source>
        <dbReference type="ARBA" id="ARBA00004141"/>
    </source>
</evidence>
<dbReference type="GO" id="GO:1902600">
    <property type="term" value="P:proton transmembrane transport"/>
    <property type="evidence" value="ECO:0007669"/>
    <property type="project" value="InterPro"/>
</dbReference>
<feature type="transmembrane region" description="Helical" evidence="6">
    <location>
        <begin position="314"/>
        <end position="331"/>
    </location>
</feature>
<evidence type="ECO:0000256" key="3">
    <source>
        <dbReference type="ARBA" id="ARBA00022692"/>
    </source>
</evidence>
<feature type="transmembrane region" description="Helical" evidence="6">
    <location>
        <begin position="120"/>
        <end position="139"/>
    </location>
</feature>
<organism evidence="8 9">
    <name type="scientific">Rhynocoris fuscipes</name>
    <dbReference type="NCBI Taxonomy" id="488301"/>
    <lineage>
        <taxon>Eukaryota</taxon>
        <taxon>Metazoa</taxon>
        <taxon>Ecdysozoa</taxon>
        <taxon>Arthropoda</taxon>
        <taxon>Hexapoda</taxon>
        <taxon>Insecta</taxon>
        <taxon>Pterygota</taxon>
        <taxon>Neoptera</taxon>
        <taxon>Paraneoptera</taxon>
        <taxon>Hemiptera</taxon>
        <taxon>Heteroptera</taxon>
        <taxon>Panheteroptera</taxon>
        <taxon>Cimicomorpha</taxon>
        <taxon>Reduviidae</taxon>
        <taxon>Harpactorinae</taxon>
        <taxon>Harpactorini</taxon>
        <taxon>Rhynocoris</taxon>
    </lineage>
</organism>
<sequence>MAANNEGFVLDENDKVGSNTKPPEEMFQERHNADEVIPMSDQGKSPGKVAKFIDRQCYMKHNIILTLFGAAIIIIITWTLLYLILYKEVLPSGDLFRIIVLVLAAYIVGILFSLVRLPALLGMLITGVVLKTVGFYHVSGVYPNLVVISRNVALSVILARAGLGLDAAALKRLKFTVIKLSIIPCCGEAVGGAIFSHFIIGFPWLWAFLLGFLLSAVSPAVVVPTLLSLKEQGYGEDKGIGTLVLAASSIDDICSISVFGIFFSALFSKDEGLTMAIIRGPLEIVLGLLIGILWGLICAFIPHKNDPYVVSKRTAMVGIGSLVAVLGSIQIDFSGAGPLACITGAFVAALCWKIQGWSDGKPSPVSKAFNGFWIVMQPILFSLIGTEIDLYALIPENVGFGILIVILSLIVRITSCFLAVIGDKLNLREVIFVNFCWLPKATVQAALCAQALDHLRKEGNACEDDLNRAMMLITTAIIAVIITAPIGAIAIAISGPKLLNKVHKPKDIYLT</sequence>
<dbReference type="Proteomes" id="UP001461498">
    <property type="component" value="Unassembled WGS sequence"/>
</dbReference>
<feature type="transmembrane region" description="Helical" evidence="6">
    <location>
        <begin position="206"/>
        <end position="227"/>
    </location>
</feature>
<gene>
    <name evidence="8" type="ORF">O3M35_005349</name>
</gene>
<dbReference type="Pfam" id="PF00999">
    <property type="entry name" value="Na_H_Exchanger"/>
    <property type="match status" value="1"/>
</dbReference>
<dbReference type="EMBL" id="JAPXFL010000002">
    <property type="protein sequence ID" value="KAK9510604.1"/>
    <property type="molecule type" value="Genomic_DNA"/>
</dbReference>
<reference evidence="8 9" key="1">
    <citation type="submission" date="2022-12" db="EMBL/GenBank/DDBJ databases">
        <title>Chromosome-level genome assembly of true bugs.</title>
        <authorList>
            <person name="Ma L."/>
            <person name="Li H."/>
        </authorList>
    </citation>
    <scope>NUCLEOTIDE SEQUENCE [LARGE SCALE GENOMIC DNA]</scope>
    <source>
        <strain evidence="8">Lab_2022b</strain>
    </source>
</reference>
<dbReference type="PANTHER" id="PTHR31102">
    <property type="match status" value="1"/>
</dbReference>
<feature type="transmembrane region" description="Helical" evidence="6">
    <location>
        <begin position="96"/>
        <end position="115"/>
    </location>
</feature>
<feature type="transmembrane region" description="Helical" evidence="6">
    <location>
        <begin position="177"/>
        <end position="200"/>
    </location>
</feature>
<keyword evidence="9" id="KW-1185">Reference proteome</keyword>
<comment type="caution">
    <text evidence="8">The sequence shown here is derived from an EMBL/GenBank/DDBJ whole genome shotgun (WGS) entry which is preliminary data.</text>
</comment>
<proteinExistence type="inferred from homology"/>
<dbReference type="PANTHER" id="PTHR31102:SF1">
    <property type="entry name" value="CATION_H+ EXCHANGER DOMAIN-CONTAINING PROTEIN"/>
    <property type="match status" value="1"/>
</dbReference>
<dbReference type="InterPro" id="IPR038770">
    <property type="entry name" value="Na+/solute_symporter_sf"/>
</dbReference>
<feature type="transmembrane region" description="Helical" evidence="6">
    <location>
        <begin position="284"/>
        <end position="302"/>
    </location>
</feature>
<comment type="subcellular location">
    <subcellularLocation>
        <location evidence="1">Membrane</location>
        <topology evidence="1">Multi-pass membrane protein</topology>
    </subcellularLocation>
</comment>
<feature type="transmembrane region" description="Helical" evidence="6">
    <location>
        <begin position="368"/>
        <end position="386"/>
    </location>
</feature>
<feature type="domain" description="Cation/H+ exchanger transmembrane" evidence="7">
    <location>
        <begin position="103"/>
        <end position="491"/>
    </location>
</feature>
<evidence type="ECO:0000256" key="4">
    <source>
        <dbReference type="ARBA" id="ARBA00022989"/>
    </source>
</evidence>
<feature type="transmembrane region" description="Helical" evidence="6">
    <location>
        <begin position="337"/>
        <end position="356"/>
    </location>
</feature>
<evidence type="ECO:0000313" key="9">
    <source>
        <dbReference type="Proteomes" id="UP001461498"/>
    </source>
</evidence>
<accession>A0AAW1DHZ2</accession>
<feature type="transmembrane region" description="Helical" evidence="6">
    <location>
        <begin position="145"/>
        <end position="165"/>
    </location>
</feature>